<dbReference type="InterPro" id="IPR030395">
    <property type="entry name" value="GP_PDE_dom"/>
</dbReference>
<protein>
    <submittedName>
        <fullName evidence="3">Glycerophosphoryl diester phosphodiesterase</fullName>
        <ecNumber evidence="3">3.1.4.46</ecNumber>
    </submittedName>
</protein>
<gene>
    <name evidence="3" type="primary">ugpQ_1</name>
    <name evidence="3" type="ORF">ETAA8_27370</name>
</gene>
<organism evidence="3 4">
    <name type="scientific">Anatilimnocola aggregata</name>
    <dbReference type="NCBI Taxonomy" id="2528021"/>
    <lineage>
        <taxon>Bacteria</taxon>
        <taxon>Pseudomonadati</taxon>
        <taxon>Planctomycetota</taxon>
        <taxon>Planctomycetia</taxon>
        <taxon>Pirellulales</taxon>
        <taxon>Pirellulaceae</taxon>
        <taxon>Anatilimnocola</taxon>
    </lineage>
</organism>
<dbReference type="GO" id="GO:0006629">
    <property type="term" value="P:lipid metabolic process"/>
    <property type="evidence" value="ECO:0007669"/>
    <property type="project" value="InterPro"/>
</dbReference>
<feature type="domain" description="GP-PDE" evidence="2">
    <location>
        <begin position="354"/>
        <end position="586"/>
    </location>
</feature>
<feature type="transmembrane region" description="Helical" evidence="1">
    <location>
        <begin position="166"/>
        <end position="190"/>
    </location>
</feature>
<name>A0A517YBM5_9BACT</name>
<feature type="transmembrane region" description="Helical" evidence="1">
    <location>
        <begin position="75"/>
        <end position="97"/>
    </location>
</feature>
<dbReference type="EMBL" id="CP036274">
    <property type="protein sequence ID" value="QDU27648.1"/>
    <property type="molecule type" value="Genomic_DNA"/>
</dbReference>
<dbReference type="SUPFAM" id="SSF51695">
    <property type="entry name" value="PLC-like phosphodiesterases"/>
    <property type="match status" value="1"/>
</dbReference>
<sequence length="608" mass="66627">MNRLQQLSAEYSWILNRCRHRFACALAFTLAFRVLNLVLLAPVAAAILRFGLSRWGRASVGNFEMLSFALTPEGLAALLGVGTILLASTYLELAGLLRLLANDRLHWWEAFRSSTRLFLHLVQLGLRQLLVYLVLLIPFAAAIGLTYWLLWSGKDLNGLIVLKPPAYWWGAGLAAVFAGSYAAVVAWFFLRWLYAVPILCLEPVVSVTTALRQSALRSRGQLLPAALMLGVWLASAAILVLAVYSASDFLSEEILRFSSWNMSTSVLATGLVLLANAIVAVTISVLANLTFAGVILALYRHVAPPDALVHQPVAEDHQRLSMGWLMGTALASAGLLSSIGSFLAIVDLQVAEQVEITAHRAGATHAPENTIAALKQAIIDKADWAEIDVQNTADGKLVVMHDIDLARLGGGKRRVDQATLAEIQQFDVGQQFSPAFAGERIATLADFLTAMGDNIRLNIELKPHNSRDAKLLTQRVIEQVQQAGQVDRCRICSQSYESLQLARQLEPKLPVGYIVATSLGSPEKLNVDFLMVKTSLAKRQLVDRANSRKIAVHAWTVNQPNSVAPLLDAGVTNLITDDPLLIRRELDEIRGLDTVQRLLLRARNEILQ</sequence>
<dbReference type="PROSITE" id="PS51704">
    <property type="entry name" value="GP_PDE"/>
    <property type="match status" value="1"/>
</dbReference>
<dbReference type="EC" id="3.1.4.46" evidence="3"/>
<feature type="transmembrane region" description="Helical" evidence="1">
    <location>
        <begin position="266"/>
        <end position="299"/>
    </location>
</feature>
<dbReference type="GO" id="GO:0008889">
    <property type="term" value="F:glycerophosphodiester phosphodiesterase activity"/>
    <property type="evidence" value="ECO:0007669"/>
    <property type="project" value="UniProtKB-EC"/>
</dbReference>
<dbReference type="Gene3D" id="3.20.20.190">
    <property type="entry name" value="Phosphatidylinositol (PI) phosphodiesterase"/>
    <property type="match status" value="1"/>
</dbReference>
<dbReference type="Pfam" id="PF03009">
    <property type="entry name" value="GDPD"/>
    <property type="match status" value="1"/>
</dbReference>
<feature type="transmembrane region" description="Helical" evidence="1">
    <location>
        <begin position="129"/>
        <end position="151"/>
    </location>
</feature>
<evidence type="ECO:0000259" key="2">
    <source>
        <dbReference type="PROSITE" id="PS51704"/>
    </source>
</evidence>
<accession>A0A517YBM5</accession>
<keyword evidence="3" id="KW-0378">Hydrolase</keyword>
<keyword evidence="1" id="KW-0812">Transmembrane</keyword>
<dbReference type="InterPro" id="IPR017946">
    <property type="entry name" value="PLC-like_Pdiesterase_TIM-brl"/>
</dbReference>
<dbReference type="RefSeq" id="WP_145088638.1">
    <property type="nucleotide sequence ID" value="NZ_CP036274.1"/>
</dbReference>
<proteinExistence type="predicted"/>
<dbReference type="PANTHER" id="PTHR46211:SF8">
    <property type="entry name" value="PHOSPHODIESTERASE"/>
    <property type="match status" value="1"/>
</dbReference>
<dbReference type="OrthoDB" id="238714at2"/>
<evidence type="ECO:0000313" key="4">
    <source>
        <dbReference type="Proteomes" id="UP000315017"/>
    </source>
</evidence>
<dbReference type="InterPro" id="IPR018476">
    <property type="entry name" value="GlyceroP-diester-Pdiesterase_M"/>
</dbReference>
<keyword evidence="1" id="KW-0472">Membrane</keyword>
<evidence type="ECO:0000256" key="1">
    <source>
        <dbReference type="SAM" id="Phobius"/>
    </source>
</evidence>
<feature type="transmembrane region" description="Helical" evidence="1">
    <location>
        <begin position="222"/>
        <end position="246"/>
    </location>
</feature>
<reference evidence="3 4" key="1">
    <citation type="submission" date="2019-02" db="EMBL/GenBank/DDBJ databases">
        <title>Deep-cultivation of Planctomycetes and their phenomic and genomic characterization uncovers novel biology.</title>
        <authorList>
            <person name="Wiegand S."/>
            <person name="Jogler M."/>
            <person name="Boedeker C."/>
            <person name="Pinto D."/>
            <person name="Vollmers J."/>
            <person name="Rivas-Marin E."/>
            <person name="Kohn T."/>
            <person name="Peeters S.H."/>
            <person name="Heuer A."/>
            <person name="Rast P."/>
            <person name="Oberbeckmann S."/>
            <person name="Bunk B."/>
            <person name="Jeske O."/>
            <person name="Meyerdierks A."/>
            <person name="Storesund J.E."/>
            <person name="Kallscheuer N."/>
            <person name="Luecker S."/>
            <person name="Lage O.M."/>
            <person name="Pohl T."/>
            <person name="Merkel B.J."/>
            <person name="Hornburger P."/>
            <person name="Mueller R.-W."/>
            <person name="Bruemmer F."/>
            <person name="Labrenz M."/>
            <person name="Spormann A.M."/>
            <person name="Op den Camp H."/>
            <person name="Overmann J."/>
            <person name="Amann R."/>
            <person name="Jetten M.S.M."/>
            <person name="Mascher T."/>
            <person name="Medema M.H."/>
            <person name="Devos D.P."/>
            <person name="Kaster A.-K."/>
            <person name="Ovreas L."/>
            <person name="Rohde M."/>
            <person name="Galperin M.Y."/>
            <person name="Jogler C."/>
        </authorList>
    </citation>
    <scope>NUCLEOTIDE SEQUENCE [LARGE SCALE GENOMIC DNA]</scope>
    <source>
        <strain evidence="3 4">ETA_A8</strain>
    </source>
</reference>
<keyword evidence="1" id="KW-1133">Transmembrane helix</keyword>
<feature type="transmembrane region" description="Helical" evidence="1">
    <location>
        <begin position="21"/>
        <end position="48"/>
    </location>
</feature>
<dbReference type="PANTHER" id="PTHR46211">
    <property type="entry name" value="GLYCEROPHOSPHORYL DIESTER PHOSPHODIESTERASE"/>
    <property type="match status" value="1"/>
</dbReference>
<dbReference type="Proteomes" id="UP000315017">
    <property type="component" value="Chromosome"/>
</dbReference>
<evidence type="ECO:0000313" key="3">
    <source>
        <dbReference type="EMBL" id="QDU27648.1"/>
    </source>
</evidence>
<keyword evidence="4" id="KW-1185">Reference proteome</keyword>
<dbReference type="Pfam" id="PF10110">
    <property type="entry name" value="GPDPase_memb"/>
    <property type="match status" value="1"/>
</dbReference>
<feature type="transmembrane region" description="Helical" evidence="1">
    <location>
        <begin position="320"/>
        <end position="346"/>
    </location>
</feature>
<dbReference type="AlphaFoldDB" id="A0A517YBM5"/>
<dbReference type="KEGG" id="aagg:ETAA8_27370"/>